<feature type="region of interest" description="Disordered" evidence="1">
    <location>
        <begin position="226"/>
        <end position="253"/>
    </location>
</feature>
<dbReference type="EMBL" id="KE345620">
    <property type="protein sequence ID" value="EXC09730.1"/>
    <property type="molecule type" value="Genomic_DNA"/>
</dbReference>
<evidence type="ECO:0000313" key="4">
    <source>
        <dbReference type="Proteomes" id="UP000030645"/>
    </source>
</evidence>
<proteinExistence type="predicted"/>
<dbReference type="FunFam" id="3.40.50.1820:FF:000133">
    <property type="entry name" value="esterase AGAP003155"/>
    <property type="match status" value="1"/>
</dbReference>
<dbReference type="InterPro" id="IPR029058">
    <property type="entry name" value="AB_hydrolase_fold"/>
</dbReference>
<feature type="domain" description="Serine hydrolase" evidence="2">
    <location>
        <begin position="7"/>
        <end position="206"/>
    </location>
</feature>
<gene>
    <name evidence="3" type="ORF">L484_019828</name>
</gene>
<organism evidence="3 4">
    <name type="scientific">Morus notabilis</name>
    <dbReference type="NCBI Taxonomy" id="981085"/>
    <lineage>
        <taxon>Eukaryota</taxon>
        <taxon>Viridiplantae</taxon>
        <taxon>Streptophyta</taxon>
        <taxon>Embryophyta</taxon>
        <taxon>Tracheophyta</taxon>
        <taxon>Spermatophyta</taxon>
        <taxon>Magnoliopsida</taxon>
        <taxon>eudicotyledons</taxon>
        <taxon>Gunneridae</taxon>
        <taxon>Pentapetalae</taxon>
        <taxon>rosids</taxon>
        <taxon>fabids</taxon>
        <taxon>Rosales</taxon>
        <taxon>Moraceae</taxon>
        <taxon>Moreae</taxon>
        <taxon>Morus</taxon>
    </lineage>
</organism>
<dbReference type="Proteomes" id="UP000030645">
    <property type="component" value="Unassembled WGS sequence"/>
</dbReference>
<sequence>MENQNQKKPRVLCIHGFRTSSEILKRMLQKRWPETVLQKLDLVFLDAPFPAHGKSDVEGIFDPPYYEWFQGNQDFTEYKNFEECLKYIEDYMVKNGPFDGFLGFSQGAILIAALPGMQNEGVALTKVPKIKFLIIISGDKFGGAKFTAPRLAANAFSSPIECPSLHFIGELDFLKPGGTVLVESFLDPVVIHHPKGHVIPRLDGKKKAKLVKQIHEKAQLNIERRTEQYAHQANKGRKKVASEPDEDLRTNPFQEGRTNENIVAPTKDPLQIPSEPITRARAKRFKEALNGLIQALWADSKKVEPNMSPNDAQALVHVIKAIEKAE</sequence>
<dbReference type="STRING" id="981085.W9SIA1"/>
<reference evidence="4" key="1">
    <citation type="submission" date="2013-01" db="EMBL/GenBank/DDBJ databases">
        <title>Draft Genome Sequence of a Mulberry Tree, Morus notabilis C.K. Schneid.</title>
        <authorList>
            <person name="He N."/>
            <person name="Zhao S."/>
        </authorList>
    </citation>
    <scope>NUCLEOTIDE SEQUENCE</scope>
</reference>
<evidence type="ECO:0000313" key="3">
    <source>
        <dbReference type="EMBL" id="EXC09730.1"/>
    </source>
</evidence>
<dbReference type="Pfam" id="PF03959">
    <property type="entry name" value="FSH1"/>
    <property type="match status" value="1"/>
</dbReference>
<dbReference type="AlphaFoldDB" id="W9SIA1"/>
<evidence type="ECO:0000256" key="1">
    <source>
        <dbReference type="SAM" id="MobiDB-lite"/>
    </source>
</evidence>
<evidence type="ECO:0000259" key="2">
    <source>
        <dbReference type="Pfam" id="PF03959"/>
    </source>
</evidence>
<dbReference type="eggNOG" id="KOG0017">
    <property type="taxonomic scope" value="Eukaryota"/>
</dbReference>
<accession>W9SIA1</accession>
<keyword evidence="4" id="KW-1185">Reference proteome</keyword>
<name>W9SIA1_9ROSA</name>
<protein>
    <recommendedName>
        <fullName evidence="2">Serine hydrolase domain-containing protein</fullName>
    </recommendedName>
</protein>
<dbReference type="PANTHER" id="PTHR22778:SF52">
    <property type="entry name" value="SERINE HYDROLASE FSH DOMAIN-CONTAINING PROTEIN"/>
    <property type="match status" value="1"/>
</dbReference>
<dbReference type="eggNOG" id="KOG2551">
    <property type="taxonomic scope" value="Eukaryota"/>
</dbReference>
<dbReference type="SUPFAM" id="SSF53474">
    <property type="entry name" value="alpha/beta-Hydrolases"/>
    <property type="match status" value="1"/>
</dbReference>
<dbReference type="PANTHER" id="PTHR22778">
    <property type="entry name" value="OVARIAN CANCER GENE-2 PROTEIN-RELATED"/>
    <property type="match status" value="1"/>
</dbReference>
<dbReference type="Gene3D" id="3.40.50.1820">
    <property type="entry name" value="alpha/beta hydrolase"/>
    <property type="match status" value="1"/>
</dbReference>
<dbReference type="InterPro" id="IPR005645">
    <property type="entry name" value="FSH-like_dom"/>
</dbReference>